<dbReference type="InterPro" id="IPR000914">
    <property type="entry name" value="SBP_5_dom"/>
</dbReference>
<dbReference type="PROSITE" id="PS51318">
    <property type="entry name" value="TAT"/>
    <property type="match status" value="1"/>
</dbReference>
<organism evidence="3">
    <name type="scientific">freshwater metagenome</name>
    <dbReference type="NCBI Taxonomy" id="449393"/>
    <lineage>
        <taxon>unclassified sequences</taxon>
        <taxon>metagenomes</taxon>
        <taxon>ecological metagenomes</taxon>
    </lineage>
</organism>
<dbReference type="InterPro" id="IPR019546">
    <property type="entry name" value="TAT_signal_bac_arc"/>
</dbReference>
<evidence type="ECO:0000313" key="2">
    <source>
        <dbReference type="EMBL" id="CAB4894129.1"/>
    </source>
</evidence>
<dbReference type="Gene3D" id="3.10.105.10">
    <property type="entry name" value="Dipeptide-binding Protein, Domain 3"/>
    <property type="match status" value="1"/>
</dbReference>
<sequence>MSEINEDIKEIASSAISRRHFVQGAAAVAAGAAVVGLASCGGSSSGDSTQSKTLRIATGKQEHVAAPWETSGGSLFILSMVGEWLTWQLPDGSLEPRIAESWTSTPDAKSWTFKIREGVMFNDGTPLTVDDIVYTYTAIFDEDITKGVSRSKGNYDNILDAAGVVKVDETTIQFNLLQANGNFPYFVSSACYGMCIIKKDAFGGAGWESTMIAAGPWKMVSHVNTESTVYTLNEFYWDKDFKPKFDTVELVQFVSAATALPQLQTGEIDFIGALEAADAVALDKDKFSVETLPAGAGFAHVHMRTNFGPFQDKRIRQAAALTIDRPGYVDGIMMGIGGRVGNDSVMDPYNTADTSVPQREKDLEKAKALMAEAGVPNGFKVDLSSWARDDINKYANLIKTSFAEIGIEVTLVIDGSDGGSAVYYTYDPYPSKPGPVNQFDNHSWLASNLGIVDWAGRGVPDQYLMREWRSTGDWSGAQLDSREMDAAIDEYLQAITPEAKKTASKKIQEVSLDETPYILAYTSNLITAGRKDLEGMVVNGMGQFDARKAKNA</sequence>
<proteinExistence type="predicted"/>
<dbReference type="GO" id="GO:0015833">
    <property type="term" value="P:peptide transport"/>
    <property type="evidence" value="ECO:0007669"/>
    <property type="project" value="TreeGrafter"/>
</dbReference>
<protein>
    <submittedName>
        <fullName evidence="3">Unannotated protein</fullName>
    </submittedName>
</protein>
<dbReference type="Pfam" id="PF00496">
    <property type="entry name" value="SBP_bac_5"/>
    <property type="match status" value="1"/>
</dbReference>
<dbReference type="PANTHER" id="PTHR30290">
    <property type="entry name" value="PERIPLASMIC BINDING COMPONENT OF ABC TRANSPORTER"/>
    <property type="match status" value="1"/>
</dbReference>
<dbReference type="SUPFAM" id="SSF53850">
    <property type="entry name" value="Periplasmic binding protein-like II"/>
    <property type="match status" value="1"/>
</dbReference>
<gene>
    <name evidence="2" type="ORF">UFOPK3573_00292</name>
    <name evidence="3" type="ORF">UFOPK3879_00327</name>
</gene>
<dbReference type="NCBIfam" id="TIGR01409">
    <property type="entry name" value="TAT_signal_seq"/>
    <property type="match status" value="1"/>
</dbReference>
<dbReference type="GO" id="GO:0042597">
    <property type="term" value="C:periplasmic space"/>
    <property type="evidence" value="ECO:0007669"/>
    <property type="project" value="UniProtKB-ARBA"/>
</dbReference>
<dbReference type="GO" id="GO:0043190">
    <property type="term" value="C:ATP-binding cassette (ABC) transporter complex"/>
    <property type="evidence" value="ECO:0007669"/>
    <property type="project" value="InterPro"/>
</dbReference>
<evidence type="ECO:0000313" key="3">
    <source>
        <dbReference type="EMBL" id="CAB4956945.1"/>
    </source>
</evidence>
<reference evidence="3" key="1">
    <citation type="submission" date="2020-05" db="EMBL/GenBank/DDBJ databases">
        <authorList>
            <person name="Chiriac C."/>
            <person name="Salcher M."/>
            <person name="Ghai R."/>
            <person name="Kavagutti S V."/>
        </authorList>
    </citation>
    <scope>NUCLEOTIDE SEQUENCE</scope>
</reference>
<evidence type="ECO:0000259" key="1">
    <source>
        <dbReference type="Pfam" id="PF00496"/>
    </source>
</evidence>
<dbReference type="AlphaFoldDB" id="A0A6J7KNA8"/>
<dbReference type="GO" id="GO:1904680">
    <property type="term" value="F:peptide transmembrane transporter activity"/>
    <property type="evidence" value="ECO:0007669"/>
    <property type="project" value="TreeGrafter"/>
</dbReference>
<feature type="domain" description="Solute-binding protein family 5" evidence="1">
    <location>
        <begin position="94"/>
        <end position="414"/>
    </location>
</feature>
<dbReference type="InterPro" id="IPR006311">
    <property type="entry name" value="TAT_signal"/>
</dbReference>
<dbReference type="InterPro" id="IPR030678">
    <property type="entry name" value="Peptide/Ni-bd"/>
</dbReference>
<dbReference type="PIRSF" id="PIRSF002741">
    <property type="entry name" value="MppA"/>
    <property type="match status" value="1"/>
</dbReference>
<dbReference type="EMBL" id="CAFBMJ010000012">
    <property type="protein sequence ID" value="CAB4894129.1"/>
    <property type="molecule type" value="Genomic_DNA"/>
</dbReference>
<dbReference type="EMBL" id="CAFBNR010000010">
    <property type="protein sequence ID" value="CAB4956945.1"/>
    <property type="molecule type" value="Genomic_DNA"/>
</dbReference>
<accession>A0A6J7KNA8</accession>
<dbReference type="InterPro" id="IPR039424">
    <property type="entry name" value="SBP_5"/>
</dbReference>
<dbReference type="Gene3D" id="3.40.190.10">
    <property type="entry name" value="Periplasmic binding protein-like II"/>
    <property type="match status" value="1"/>
</dbReference>
<name>A0A6J7KNA8_9ZZZZ</name>